<dbReference type="InterPro" id="IPR036291">
    <property type="entry name" value="NAD(P)-bd_dom_sf"/>
</dbReference>
<dbReference type="OrthoDB" id="9801785at2"/>
<dbReference type="RefSeq" id="WP_133286739.1">
    <property type="nucleotide sequence ID" value="NZ_SMSJ01000001.1"/>
</dbReference>
<dbReference type="EMBL" id="SMSJ01000001">
    <property type="protein sequence ID" value="TDH64583.1"/>
    <property type="molecule type" value="Genomic_DNA"/>
</dbReference>
<organism evidence="5 6">
    <name type="scientific">Dankookia rubra</name>
    <dbReference type="NCBI Taxonomy" id="1442381"/>
    <lineage>
        <taxon>Bacteria</taxon>
        <taxon>Pseudomonadati</taxon>
        <taxon>Pseudomonadota</taxon>
        <taxon>Alphaproteobacteria</taxon>
        <taxon>Acetobacterales</taxon>
        <taxon>Roseomonadaceae</taxon>
        <taxon>Dankookia</taxon>
    </lineage>
</organism>
<sequence>MSELILLTGGAGFIGCHLAGELLRRGYRVRVLDSLLDQVHGAQSGVLSVGPHVEFHRGDVRDIAAVARALQGVDAVVHLAAEVGVGQSMYAVDRYVSANDSGTAVLFQCLIERPVRRVVVASSMSIYGEGLYRSASGRLVEDAVRLPRTSSTQPWDPVDESGRGLLPLPTPEEKRPALASVYAITKYVQERLTLTLSPAYGMEGVALRLWNVYGPGQALSNPYTGVLAIFASRLHNGQPPMIFEDGQQRRDFVHVSDIAQAFILALERPEAVGRVFNIGSGEHRTVSDVAALLARAMGRPGMAPEITGKARAGDIRHCIPDISLAKGMLGFEPRTDFVAGLAELAEWVARQRAEDRVHEARRELEARGLVA</sequence>
<evidence type="ECO:0000313" key="6">
    <source>
        <dbReference type="Proteomes" id="UP000295096"/>
    </source>
</evidence>
<feature type="region of interest" description="Disordered" evidence="3">
    <location>
        <begin position="149"/>
        <end position="169"/>
    </location>
</feature>
<dbReference type="Pfam" id="PF01370">
    <property type="entry name" value="Epimerase"/>
    <property type="match status" value="1"/>
</dbReference>
<dbReference type="SUPFAM" id="SSF51735">
    <property type="entry name" value="NAD(P)-binding Rossmann-fold domains"/>
    <property type="match status" value="1"/>
</dbReference>
<dbReference type="InterPro" id="IPR001509">
    <property type="entry name" value="Epimerase_deHydtase"/>
</dbReference>
<comment type="pathway">
    <text evidence="1">Bacterial outer membrane biogenesis; LPS O-antigen biosynthesis.</text>
</comment>
<dbReference type="PRINTS" id="PR01713">
    <property type="entry name" value="NUCEPIMERASE"/>
</dbReference>
<evidence type="ECO:0000256" key="2">
    <source>
        <dbReference type="ARBA" id="ARBA00007637"/>
    </source>
</evidence>
<name>A0A4R5QN83_9PROT</name>
<accession>A0A4R5QN83</accession>
<evidence type="ECO:0000256" key="1">
    <source>
        <dbReference type="ARBA" id="ARBA00005125"/>
    </source>
</evidence>
<dbReference type="PANTHER" id="PTHR43000">
    <property type="entry name" value="DTDP-D-GLUCOSE 4,6-DEHYDRATASE-RELATED"/>
    <property type="match status" value="1"/>
</dbReference>
<keyword evidence="6" id="KW-1185">Reference proteome</keyword>
<dbReference type="AlphaFoldDB" id="A0A4R5QN83"/>
<comment type="similarity">
    <text evidence="2">Belongs to the NAD(P)-dependent epimerase/dehydratase family.</text>
</comment>
<evidence type="ECO:0000259" key="4">
    <source>
        <dbReference type="Pfam" id="PF01370"/>
    </source>
</evidence>
<dbReference type="Gene3D" id="3.40.50.720">
    <property type="entry name" value="NAD(P)-binding Rossmann-like Domain"/>
    <property type="match status" value="1"/>
</dbReference>
<feature type="domain" description="NAD-dependent epimerase/dehydratase" evidence="4">
    <location>
        <begin position="5"/>
        <end position="279"/>
    </location>
</feature>
<gene>
    <name evidence="5" type="ORF">E2C06_01165</name>
</gene>
<reference evidence="5 6" key="1">
    <citation type="journal article" date="2016" name="J. Microbiol.">
        <title>Dankookia rubra gen. nov., sp. nov., an alphaproteobacterium isolated from sediment of a shallow stream.</title>
        <authorList>
            <person name="Kim W.H."/>
            <person name="Kim D.H."/>
            <person name="Kang K."/>
            <person name="Ahn T.Y."/>
        </authorList>
    </citation>
    <scope>NUCLEOTIDE SEQUENCE [LARGE SCALE GENOMIC DNA]</scope>
    <source>
        <strain evidence="5 6">JCM30602</strain>
    </source>
</reference>
<protein>
    <submittedName>
        <fullName evidence="5">NAD-dependent epimerase/dehydratase family protein</fullName>
    </submittedName>
</protein>
<proteinExistence type="inferred from homology"/>
<comment type="caution">
    <text evidence="5">The sequence shown here is derived from an EMBL/GenBank/DDBJ whole genome shotgun (WGS) entry which is preliminary data.</text>
</comment>
<dbReference type="Proteomes" id="UP000295096">
    <property type="component" value="Unassembled WGS sequence"/>
</dbReference>
<evidence type="ECO:0000256" key="3">
    <source>
        <dbReference type="SAM" id="MobiDB-lite"/>
    </source>
</evidence>
<evidence type="ECO:0000313" key="5">
    <source>
        <dbReference type="EMBL" id="TDH64583.1"/>
    </source>
</evidence>